<feature type="domain" description="HTH crp-type" evidence="5">
    <location>
        <begin position="145"/>
        <end position="209"/>
    </location>
</feature>
<reference evidence="6 7" key="1">
    <citation type="journal article" date="2008" name="Int. J. Syst. Evol. Microbiol.">
        <title>Neptunomonas japonica sp. nov., an Osedax japonicus symbiont-like bacterium isolated from sediment adjacent to sperm whale carcasses off Kagoshima, Japan.</title>
        <authorList>
            <person name="Miyazaki M."/>
            <person name="Nogi Y."/>
            <person name="Fujiwara Y."/>
            <person name="Kawato M."/>
            <person name="Kubokawa K."/>
            <person name="Horikoshi K."/>
        </authorList>
    </citation>
    <scope>NUCLEOTIDE SEQUENCE [LARGE SCALE GENOMIC DNA]</scope>
    <source>
        <strain evidence="6 7">JAMM 1380</strain>
    </source>
</reference>
<dbReference type="PANTHER" id="PTHR24567:SF74">
    <property type="entry name" value="HTH-TYPE TRANSCRIPTIONAL REGULATOR ARCR"/>
    <property type="match status" value="1"/>
</dbReference>
<evidence type="ECO:0000259" key="4">
    <source>
        <dbReference type="PROSITE" id="PS50042"/>
    </source>
</evidence>
<keyword evidence="7" id="KW-1185">Reference proteome</keyword>
<dbReference type="InterPro" id="IPR018490">
    <property type="entry name" value="cNMP-bd_dom_sf"/>
</dbReference>
<dbReference type="PROSITE" id="PS50042">
    <property type="entry name" value="CNMP_BINDING_3"/>
    <property type="match status" value="1"/>
</dbReference>
<dbReference type="SUPFAM" id="SSF51206">
    <property type="entry name" value="cAMP-binding domain-like"/>
    <property type="match status" value="1"/>
</dbReference>
<dbReference type="InterPro" id="IPR012318">
    <property type="entry name" value="HTH_CRP"/>
</dbReference>
<evidence type="ECO:0000259" key="5">
    <source>
        <dbReference type="PROSITE" id="PS51063"/>
    </source>
</evidence>
<dbReference type="GO" id="GO:0005829">
    <property type="term" value="C:cytosol"/>
    <property type="evidence" value="ECO:0007669"/>
    <property type="project" value="TreeGrafter"/>
</dbReference>
<dbReference type="InterPro" id="IPR050397">
    <property type="entry name" value="Env_Response_Regulators"/>
</dbReference>
<dbReference type="CDD" id="cd00038">
    <property type="entry name" value="CAP_ED"/>
    <property type="match status" value="1"/>
</dbReference>
<dbReference type="Pfam" id="PF00027">
    <property type="entry name" value="cNMP_binding"/>
    <property type="match status" value="1"/>
</dbReference>
<sequence>MIDVLDLLPFVDGLNPVEYQRLRNAQQISMEEGSVLLRQGDTCKGFLILIEGCIRVFGRSVQGRELEMYRIEKMGTCVLTTSCLLASSAYPAEAVVEKDARILLIKDEDFSFLMSESTAFRRFVFESYSERLSGLLMLVQSIAFERIEVRLARYLSKESQKSLVLSISHQHIADTLGTAREVISRHLKIMEQQHWLALSRGQIIILEPSLMEVFLKEQC</sequence>
<evidence type="ECO:0000313" key="7">
    <source>
        <dbReference type="Proteomes" id="UP000595332"/>
    </source>
</evidence>
<evidence type="ECO:0000256" key="3">
    <source>
        <dbReference type="ARBA" id="ARBA00023163"/>
    </source>
</evidence>
<dbReference type="Gene3D" id="2.60.120.10">
    <property type="entry name" value="Jelly Rolls"/>
    <property type="match status" value="1"/>
</dbReference>
<dbReference type="Pfam" id="PF13545">
    <property type="entry name" value="HTH_Crp_2"/>
    <property type="match status" value="1"/>
</dbReference>
<dbReference type="PANTHER" id="PTHR24567">
    <property type="entry name" value="CRP FAMILY TRANSCRIPTIONAL REGULATORY PROTEIN"/>
    <property type="match status" value="1"/>
</dbReference>
<keyword evidence="3" id="KW-0804">Transcription</keyword>
<keyword evidence="1" id="KW-0805">Transcription regulation</keyword>
<name>A0A7R6P6K1_9GAMM</name>
<dbReference type="InterPro" id="IPR000595">
    <property type="entry name" value="cNMP-bd_dom"/>
</dbReference>
<dbReference type="InterPro" id="IPR014710">
    <property type="entry name" value="RmlC-like_jellyroll"/>
</dbReference>
<feature type="domain" description="Cyclic nucleotide-binding" evidence="4">
    <location>
        <begin position="1"/>
        <end position="131"/>
    </location>
</feature>
<dbReference type="SMART" id="SM00419">
    <property type="entry name" value="HTH_CRP"/>
    <property type="match status" value="1"/>
</dbReference>
<dbReference type="EMBL" id="AP014546">
    <property type="protein sequence ID" value="BBB28204.1"/>
    <property type="molecule type" value="Genomic_DNA"/>
</dbReference>
<dbReference type="Gene3D" id="1.10.10.10">
    <property type="entry name" value="Winged helix-like DNA-binding domain superfamily/Winged helix DNA-binding domain"/>
    <property type="match status" value="1"/>
</dbReference>
<dbReference type="GO" id="GO:0003677">
    <property type="term" value="F:DNA binding"/>
    <property type="evidence" value="ECO:0007669"/>
    <property type="project" value="UniProtKB-KW"/>
</dbReference>
<accession>A0A7R6P6K1</accession>
<dbReference type="KEGG" id="njp:NEJAP_0246"/>
<keyword evidence="2" id="KW-0238">DNA-binding</keyword>
<dbReference type="Proteomes" id="UP000595332">
    <property type="component" value="Chromosome"/>
</dbReference>
<evidence type="ECO:0000256" key="1">
    <source>
        <dbReference type="ARBA" id="ARBA00023015"/>
    </source>
</evidence>
<evidence type="ECO:0000313" key="6">
    <source>
        <dbReference type="EMBL" id="BBB28204.1"/>
    </source>
</evidence>
<dbReference type="RefSeq" id="WP_201348929.1">
    <property type="nucleotide sequence ID" value="NZ_AP014546.1"/>
</dbReference>
<protein>
    <submittedName>
        <fullName evidence="6">CRP/FNR family transcriptional regulator, anaerobic regulatory protein</fullName>
    </submittedName>
</protein>
<dbReference type="SUPFAM" id="SSF46785">
    <property type="entry name" value="Winged helix' DNA-binding domain"/>
    <property type="match status" value="1"/>
</dbReference>
<dbReference type="GO" id="GO:0003700">
    <property type="term" value="F:DNA-binding transcription factor activity"/>
    <property type="evidence" value="ECO:0007669"/>
    <property type="project" value="TreeGrafter"/>
</dbReference>
<dbReference type="InterPro" id="IPR036388">
    <property type="entry name" value="WH-like_DNA-bd_sf"/>
</dbReference>
<proteinExistence type="predicted"/>
<dbReference type="PROSITE" id="PS51063">
    <property type="entry name" value="HTH_CRP_2"/>
    <property type="match status" value="1"/>
</dbReference>
<dbReference type="AlphaFoldDB" id="A0A7R6P6K1"/>
<evidence type="ECO:0000256" key="2">
    <source>
        <dbReference type="ARBA" id="ARBA00023125"/>
    </source>
</evidence>
<organism evidence="6 7">
    <name type="scientific">Neptunomonas japonica JAMM 1380</name>
    <dbReference type="NCBI Taxonomy" id="1441457"/>
    <lineage>
        <taxon>Bacteria</taxon>
        <taxon>Pseudomonadati</taxon>
        <taxon>Pseudomonadota</taxon>
        <taxon>Gammaproteobacteria</taxon>
        <taxon>Oceanospirillales</taxon>
        <taxon>Oceanospirillaceae</taxon>
        <taxon>Neptunomonas</taxon>
    </lineage>
</organism>
<gene>
    <name evidence="6" type="ORF">NEJAP_0246</name>
</gene>
<dbReference type="InterPro" id="IPR036390">
    <property type="entry name" value="WH_DNA-bd_sf"/>
</dbReference>